<keyword evidence="8" id="KW-0804">Transcription</keyword>
<dbReference type="GO" id="GO:0000978">
    <property type="term" value="F:RNA polymerase II cis-regulatory region sequence-specific DNA binding"/>
    <property type="evidence" value="ECO:0007669"/>
    <property type="project" value="TreeGrafter"/>
</dbReference>
<evidence type="ECO:0000256" key="6">
    <source>
        <dbReference type="ARBA" id="ARBA00023015"/>
    </source>
</evidence>
<evidence type="ECO:0000313" key="13">
    <source>
        <dbReference type="EMBL" id="CAG7724701.1"/>
    </source>
</evidence>
<evidence type="ECO:0000313" key="14">
    <source>
        <dbReference type="Proteomes" id="UP000708208"/>
    </source>
</evidence>
<dbReference type="Pfam" id="PF00096">
    <property type="entry name" value="zf-C2H2"/>
    <property type="match status" value="3"/>
</dbReference>
<dbReference type="FunFam" id="3.30.160.60:FF:001485">
    <property type="entry name" value="Krueppel-related zinc finger protein"/>
    <property type="match status" value="1"/>
</dbReference>
<evidence type="ECO:0000256" key="8">
    <source>
        <dbReference type="ARBA" id="ARBA00023163"/>
    </source>
</evidence>
<reference evidence="13" key="1">
    <citation type="submission" date="2021-06" db="EMBL/GenBank/DDBJ databases">
        <authorList>
            <person name="Hodson N. C."/>
            <person name="Mongue J. A."/>
            <person name="Jaron S. K."/>
        </authorList>
    </citation>
    <scope>NUCLEOTIDE SEQUENCE</scope>
</reference>
<feature type="domain" description="C2H2-type" evidence="12">
    <location>
        <begin position="137"/>
        <end position="164"/>
    </location>
</feature>
<feature type="domain" description="C2H2-type" evidence="12">
    <location>
        <begin position="108"/>
        <end position="135"/>
    </location>
</feature>
<dbReference type="AlphaFoldDB" id="A0A8J2JUH4"/>
<keyword evidence="4 10" id="KW-0863">Zinc-finger</keyword>
<dbReference type="OrthoDB" id="6077919at2759"/>
<protein>
    <recommendedName>
        <fullName evidence="12">C2H2-type domain-containing protein</fullName>
    </recommendedName>
</protein>
<evidence type="ECO:0000256" key="9">
    <source>
        <dbReference type="ARBA" id="ARBA00023242"/>
    </source>
</evidence>
<keyword evidence="6" id="KW-0805">Transcription regulation</keyword>
<evidence type="ECO:0000256" key="10">
    <source>
        <dbReference type="PROSITE-ProRule" id="PRU00042"/>
    </source>
</evidence>
<dbReference type="Proteomes" id="UP000708208">
    <property type="component" value="Unassembled WGS sequence"/>
</dbReference>
<keyword evidence="9" id="KW-0539">Nucleus</keyword>
<evidence type="ECO:0000259" key="12">
    <source>
        <dbReference type="PROSITE" id="PS50157"/>
    </source>
</evidence>
<dbReference type="PROSITE" id="PS50157">
    <property type="entry name" value="ZINC_FINGER_C2H2_2"/>
    <property type="match status" value="4"/>
</dbReference>
<evidence type="ECO:0000256" key="2">
    <source>
        <dbReference type="ARBA" id="ARBA00022723"/>
    </source>
</evidence>
<feature type="domain" description="C2H2-type" evidence="12">
    <location>
        <begin position="165"/>
        <end position="192"/>
    </location>
</feature>
<sequence length="314" mass="35981">MKSNTFNQNSFLSQSYLRTDASFYSEYRFKQEDQPNNTQSYYNSSNNKQYPKNSQQNDYSYPFGKSCFPSVADLKNHFNVHLDPERGCLTTAPAGFPKPKTSYNRNQFECKICRQTFSTRDYLQMHLQTHSEKERANTCSYCCKFFASKNYLKVHLRVHTGEKPFTCEICQHAFNQKSTLNTHLRTHSEEKPYACEFCNKAFTAKEYLKVHVRIHTGEKPFTCKTCVLKNYGCAESLVSDSKASSAGRKGDVIADQEAQKETAEFACAMTSELGDSLESMAIHGIRLYKPKLIPKLDVRFVSDLMLSASNDGLW</sequence>
<dbReference type="PROSITE" id="PS00028">
    <property type="entry name" value="ZINC_FINGER_C2H2_1"/>
    <property type="match status" value="4"/>
</dbReference>
<feature type="domain" description="C2H2-type" evidence="12">
    <location>
        <begin position="193"/>
        <end position="220"/>
    </location>
</feature>
<dbReference type="FunFam" id="3.30.160.60:FF:000965">
    <property type="entry name" value="Neurotrophin receptor-interacting factor homolog"/>
    <property type="match status" value="1"/>
</dbReference>
<comment type="caution">
    <text evidence="13">The sequence shown here is derived from an EMBL/GenBank/DDBJ whole genome shotgun (WGS) entry which is preliminary data.</text>
</comment>
<evidence type="ECO:0000256" key="7">
    <source>
        <dbReference type="ARBA" id="ARBA00023125"/>
    </source>
</evidence>
<dbReference type="SMART" id="SM00355">
    <property type="entry name" value="ZnF_C2H2"/>
    <property type="match status" value="5"/>
</dbReference>
<evidence type="ECO:0000256" key="5">
    <source>
        <dbReference type="ARBA" id="ARBA00022833"/>
    </source>
</evidence>
<keyword evidence="2" id="KW-0479">Metal-binding</keyword>
<evidence type="ECO:0000256" key="11">
    <source>
        <dbReference type="SAM" id="MobiDB-lite"/>
    </source>
</evidence>
<name>A0A8J2JUH4_9HEXA</name>
<organism evidence="13 14">
    <name type="scientific">Allacma fusca</name>
    <dbReference type="NCBI Taxonomy" id="39272"/>
    <lineage>
        <taxon>Eukaryota</taxon>
        <taxon>Metazoa</taxon>
        <taxon>Ecdysozoa</taxon>
        <taxon>Arthropoda</taxon>
        <taxon>Hexapoda</taxon>
        <taxon>Collembola</taxon>
        <taxon>Symphypleona</taxon>
        <taxon>Sminthuridae</taxon>
        <taxon>Allacma</taxon>
    </lineage>
</organism>
<dbReference type="GO" id="GO:0000981">
    <property type="term" value="F:DNA-binding transcription factor activity, RNA polymerase II-specific"/>
    <property type="evidence" value="ECO:0007669"/>
    <property type="project" value="TreeGrafter"/>
</dbReference>
<dbReference type="PANTHER" id="PTHR46105">
    <property type="entry name" value="AGAP004733-PA"/>
    <property type="match status" value="1"/>
</dbReference>
<dbReference type="InterPro" id="IPR013087">
    <property type="entry name" value="Znf_C2H2_type"/>
</dbReference>
<evidence type="ECO:0000256" key="1">
    <source>
        <dbReference type="ARBA" id="ARBA00004123"/>
    </source>
</evidence>
<keyword evidence="3" id="KW-0677">Repeat</keyword>
<evidence type="ECO:0000256" key="3">
    <source>
        <dbReference type="ARBA" id="ARBA00022737"/>
    </source>
</evidence>
<feature type="region of interest" description="Disordered" evidence="11">
    <location>
        <begin position="34"/>
        <end position="55"/>
    </location>
</feature>
<dbReference type="GO" id="GO:0008270">
    <property type="term" value="F:zinc ion binding"/>
    <property type="evidence" value="ECO:0007669"/>
    <property type="project" value="UniProtKB-KW"/>
</dbReference>
<comment type="subcellular location">
    <subcellularLocation>
        <location evidence="1">Nucleus</location>
    </subcellularLocation>
</comment>
<dbReference type="EMBL" id="CAJVCH010112746">
    <property type="protein sequence ID" value="CAG7724701.1"/>
    <property type="molecule type" value="Genomic_DNA"/>
</dbReference>
<dbReference type="PANTHER" id="PTHR46105:SF31">
    <property type="entry name" value="LOW QUALITY PROTEIN: ZINC FINGER PROTEIN 721-RELATED"/>
    <property type="match status" value="1"/>
</dbReference>
<keyword evidence="14" id="KW-1185">Reference proteome</keyword>
<gene>
    <name evidence="13" type="ORF">AFUS01_LOCUS13702</name>
</gene>
<keyword evidence="5" id="KW-0862">Zinc</keyword>
<dbReference type="InterPro" id="IPR050457">
    <property type="entry name" value="ZnFinger_BTB_dom_contain"/>
</dbReference>
<evidence type="ECO:0000256" key="4">
    <source>
        <dbReference type="ARBA" id="ARBA00022771"/>
    </source>
</evidence>
<proteinExistence type="predicted"/>
<keyword evidence="7" id="KW-0238">DNA-binding</keyword>
<dbReference type="GO" id="GO:0005634">
    <property type="term" value="C:nucleus"/>
    <property type="evidence" value="ECO:0007669"/>
    <property type="project" value="UniProtKB-SubCell"/>
</dbReference>
<accession>A0A8J2JUH4</accession>
<dbReference type="FunFam" id="3.30.160.60:FF:000557">
    <property type="entry name" value="zinc finger and SCAN domain-containing protein 29"/>
    <property type="match status" value="1"/>
</dbReference>